<feature type="transmembrane region" description="Helical" evidence="1">
    <location>
        <begin position="83"/>
        <end position="101"/>
    </location>
</feature>
<feature type="transmembrane region" description="Helical" evidence="1">
    <location>
        <begin position="156"/>
        <end position="180"/>
    </location>
</feature>
<keyword evidence="1" id="KW-1133">Transmembrane helix</keyword>
<gene>
    <name evidence="2" type="ORF">ODALV1_LOCUS30423</name>
</gene>
<accession>A0ABP1S7L7</accession>
<name>A0ABP1S7L7_9HEXA</name>
<reference evidence="2 3" key="1">
    <citation type="submission" date="2024-08" db="EMBL/GenBank/DDBJ databases">
        <authorList>
            <person name="Cucini C."/>
            <person name="Frati F."/>
        </authorList>
    </citation>
    <scope>NUCLEOTIDE SEQUENCE [LARGE SCALE GENOMIC DNA]</scope>
</reference>
<protein>
    <submittedName>
        <fullName evidence="2">Uncharacterized protein</fullName>
    </submittedName>
</protein>
<sequence length="283" mass="32648">MENGVREIVTPLLQRAISLFNKTYGFVKKLNKNLDVAGLLMMYYMLGIIVLGPFYPIIVFLLNLDPYHFLFPRVFSQKYEQSIGLILLIRFLRLFLTFIIYIELVRFLTLVLFITIISSQGMLLLLKSLDTGKYPQNFILRYYIHLRILFISSKDFIGTIIFQLIGFSQVILCMMAWITINCWGLVPPFLTAILAAAFVGGVGITQFLLREGANVRVESQRVLRRNLMFCKRKSLRELICKWKAQEVLPVNCGSHFAVDRDAIMNYFLVLNTNITNALLLINP</sequence>
<keyword evidence="1" id="KW-0812">Transmembrane</keyword>
<dbReference type="EMBL" id="CAXLJM020000164">
    <property type="protein sequence ID" value="CAL8145228.1"/>
    <property type="molecule type" value="Genomic_DNA"/>
</dbReference>
<feature type="transmembrane region" description="Helical" evidence="1">
    <location>
        <begin position="41"/>
        <end position="62"/>
    </location>
</feature>
<feature type="transmembrane region" description="Helical" evidence="1">
    <location>
        <begin position="186"/>
        <end position="209"/>
    </location>
</feature>
<keyword evidence="1" id="KW-0472">Membrane</keyword>
<dbReference type="Proteomes" id="UP001642540">
    <property type="component" value="Unassembled WGS sequence"/>
</dbReference>
<evidence type="ECO:0000256" key="1">
    <source>
        <dbReference type="SAM" id="Phobius"/>
    </source>
</evidence>
<evidence type="ECO:0000313" key="3">
    <source>
        <dbReference type="Proteomes" id="UP001642540"/>
    </source>
</evidence>
<keyword evidence="3" id="KW-1185">Reference proteome</keyword>
<comment type="caution">
    <text evidence="2">The sequence shown here is derived from an EMBL/GenBank/DDBJ whole genome shotgun (WGS) entry which is preliminary data.</text>
</comment>
<organism evidence="2 3">
    <name type="scientific">Orchesella dallaii</name>
    <dbReference type="NCBI Taxonomy" id="48710"/>
    <lineage>
        <taxon>Eukaryota</taxon>
        <taxon>Metazoa</taxon>
        <taxon>Ecdysozoa</taxon>
        <taxon>Arthropoda</taxon>
        <taxon>Hexapoda</taxon>
        <taxon>Collembola</taxon>
        <taxon>Entomobryomorpha</taxon>
        <taxon>Entomobryoidea</taxon>
        <taxon>Orchesellidae</taxon>
        <taxon>Orchesellinae</taxon>
        <taxon>Orchesella</taxon>
    </lineage>
</organism>
<proteinExistence type="predicted"/>
<evidence type="ECO:0000313" key="2">
    <source>
        <dbReference type="EMBL" id="CAL8145228.1"/>
    </source>
</evidence>
<feature type="transmembrane region" description="Helical" evidence="1">
    <location>
        <begin position="107"/>
        <end position="126"/>
    </location>
</feature>